<feature type="compositionally biased region" description="Basic residues" evidence="1">
    <location>
        <begin position="258"/>
        <end position="274"/>
    </location>
</feature>
<sequence length="425" mass="46194">MDSQIEFAAIETDPAGKNSSISNSQLTERQKEVKERQSETAILFGNLNANSASKRGRLPKDAAKATSSPRSTRLSRSPIKESGRLRFGESPQTRFSPADLPESPLPKHTGSPTTRAPEVEPPVGPVADITIDSPRAQDADGMICIISDAVNEAEMRQGTGSSSVEDDNFVDAPEDRISSGEEVEEVPKNSASIVVEISPIQNSRVCDKGSHPESCFTPENEENSKISEPNTESDNSPSRKSSPGAQIMTEERAASKLPAKRRRARLRPRRRSLVRKASESPRKVLDSIAVAEPDVPQSKPLTTSYQAHNEQTECSPHKSQPNQISSPSKSSSSPRKPPTISTMSPPTTRSSVKKAAIAKPPAPTQSTRKRKLEVVDHYGSNTDENPSFENLATPTPKRRNTASLPVRRTRSSTKESSKYNDNGPD</sequence>
<feature type="compositionally biased region" description="Polar residues" evidence="1">
    <location>
        <begin position="379"/>
        <end position="393"/>
    </location>
</feature>
<feature type="compositionally biased region" description="Low complexity" evidence="1">
    <location>
        <begin position="66"/>
        <end position="77"/>
    </location>
</feature>
<dbReference type="STRING" id="42251.A0A2T6ZDX0"/>
<feature type="compositionally biased region" description="Polar residues" evidence="1">
    <location>
        <begin position="299"/>
        <end position="318"/>
    </location>
</feature>
<feature type="compositionally biased region" description="Polar residues" evidence="1">
    <location>
        <begin position="17"/>
        <end position="27"/>
    </location>
</feature>
<feature type="compositionally biased region" description="Basic and acidic residues" evidence="1">
    <location>
        <begin position="28"/>
        <end position="38"/>
    </location>
</feature>
<proteinExistence type="predicted"/>
<organism evidence="2 3">
    <name type="scientific">Tuber borchii</name>
    <name type="common">White truffle</name>
    <dbReference type="NCBI Taxonomy" id="42251"/>
    <lineage>
        <taxon>Eukaryota</taxon>
        <taxon>Fungi</taxon>
        <taxon>Dikarya</taxon>
        <taxon>Ascomycota</taxon>
        <taxon>Pezizomycotina</taxon>
        <taxon>Pezizomycetes</taxon>
        <taxon>Pezizales</taxon>
        <taxon>Tuberaceae</taxon>
        <taxon>Tuber</taxon>
    </lineage>
</organism>
<evidence type="ECO:0000256" key="1">
    <source>
        <dbReference type="SAM" id="MobiDB-lite"/>
    </source>
</evidence>
<keyword evidence="3" id="KW-1185">Reference proteome</keyword>
<comment type="caution">
    <text evidence="2">The sequence shown here is derived from an EMBL/GenBank/DDBJ whole genome shotgun (WGS) entry which is preliminary data.</text>
</comment>
<gene>
    <name evidence="2" type="ORF">B9Z19DRAFT_1196766</name>
</gene>
<dbReference type="Proteomes" id="UP000244722">
    <property type="component" value="Unassembled WGS sequence"/>
</dbReference>
<feature type="compositionally biased region" description="Polar residues" evidence="1">
    <location>
        <begin position="226"/>
        <end position="244"/>
    </location>
</feature>
<feature type="non-terminal residue" evidence="2">
    <location>
        <position position="425"/>
    </location>
</feature>
<accession>A0A2T6ZDX0</accession>
<feature type="region of interest" description="Disordered" evidence="1">
    <location>
        <begin position="154"/>
        <end position="425"/>
    </location>
</feature>
<feature type="region of interest" description="Disordered" evidence="1">
    <location>
        <begin position="1"/>
        <end position="135"/>
    </location>
</feature>
<feature type="compositionally biased region" description="Basic and acidic residues" evidence="1">
    <location>
        <begin position="276"/>
        <end position="285"/>
    </location>
</feature>
<protein>
    <submittedName>
        <fullName evidence="2">Uncharacterized protein</fullName>
    </submittedName>
</protein>
<dbReference type="OrthoDB" id="5399929at2759"/>
<dbReference type="EMBL" id="NESQ01000355">
    <property type="protein sequence ID" value="PUU73685.1"/>
    <property type="molecule type" value="Genomic_DNA"/>
</dbReference>
<dbReference type="AlphaFoldDB" id="A0A2T6ZDX0"/>
<evidence type="ECO:0000313" key="2">
    <source>
        <dbReference type="EMBL" id="PUU73685.1"/>
    </source>
</evidence>
<feature type="compositionally biased region" description="Basic and acidic residues" evidence="1">
    <location>
        <begin position="78"/>
        <end position="87"/>
    </location>
</feature>
<name>A0A2T6ZDX0_TUBBO</name>
<reference evidence="2 3" key="1">
    <citation type="submission" date="2017-04" db="EMBL/GenBank/DDBJ databases">
        <title>Draft genome sequence of Tuber borchii Vittad., a whitish edible truffle.</title>
        <authorList>
            <consortium name="DOE Joint Genome Institute"/>
            <person name="Murat C."/>
            <person name="Kuo A."/>
            <person name="Barry K.W."/>
            <person name="Clum A."/>
            <person name="Dockter R.B."/>
            <person name="Fauchery L."/>
            <person name="Iotti M."/>
            <person name="Kohler A."/>
            <person name="Labutti K."/>
            <person name="Lindquist E.A."/>
            <person name="Lipzen A."/>
            <person name="Ohm R.A."/>
            <person name="Wang M."/>
            <person name="Grigoriev I.V."/>
            <person name="Zambonelli A."/>
            <person name="Martin F.M."/>
        </authorList>
    </citation>
    <scope>NUCLEOTIDE SEQUENCE [LARGE SCALE GENOMIC DNA]</scope>
    <source>
        <strain evidence="2 3">Tbo3840</strain>
    </source>
</reference>
<feature type="compositionally biased region" description="Low complexity" evidence="1">
    <location>
        <begin position="319"/>
        <end position="359"/>
    </location>
</feature>
<evidence type="ECO:0000313" key="3">
    <source>
        <dbReference type="Proteomes" id="UP000244722"/>
    </source>
</evidence>